<dbReference type="NCBIfam" id="TIGR00741">
    <property type="entry name" value="yfiA"/>
    <property type="match status" value="1"/>
</dbReference>
<gene>
    <name evidence="1" type="ORF">PeribacterD1_0797</name>
</gene>
<dbReference type="KEGG" id="prf:PeribacterA2_0796"/>
<dbReference type="EMBL" id="CP013065">
    <property type="protein sequence ID" value="ALM13467.1"/>
    <property type="molecule type" value="Genomic_DNA"/>
</dbReference>
<dbReference type="InterPro" id="IPR036567">
    <property type="entry name" value="RHF-like"/>
</dbReference>
<dbReference type="Pfam" id="PF02482">
    <property type="entry name" value="Ribosomal_S30AE"/>
    <property type="match status" value="1"/>
</dbReference>
<keyword evidence="1" id="KW-0687">Ribonucleoprotein</keyword>
<dbReference type="STRING" id="1735162.PeribacterB2_0798"/>
<evidence type="ECO:0000313" key="2">
    <source>
        <dbReference type="Proteomes" id="UP000069135"/>
    </source>
</evidence>
<reference evidence="2" key="1">
    <citation type="submission" date="2015-10" db="EMBL/GenBank/DDBJ databases">
        <title>Analysis of five complete genome sequences for members of the class Peribacteria in the recently recognized Peregrinibacteria bacterial phylum.</title>
        <authorList>
            <person name="Anantharaman K."/>
            <person name="Brown C.T."/>
            <person name="Burstein D."/>
            <person name="Castelle C.J."/>
            <person name="Probst A.J."/>
            <person name="Thomas B.C."/>
            <person name="Williams K.H."/>
            <person name="Banfield J.F."/>
        </authorList>
    </citation>
    <scope>NUCLEOTIDE SEQUENCE [LARGE SCALE GENOMIC DNA]</scope>
</reference>
<organism evidence="1 2">
    <name type="scientific">Candidatus Peribacter riflensis</name>
    <dbReference type="NCBI Taxonomy" id="1735162"/>
    <lineage>
        <taxon>Bacteria</taxon>
        <taxon>Candidatus Peregrinibacteriota</taxon>
        <taxon>Candidatus Peribacteria</taxon>
        <taxon>Candidatus Peribacterales</taxon>
        <taxon>Candidatus Peribacteraceae</taxon>
        <taxon>Candidatus Peribacter</taxon>
    </lineage>
</organism>
<reference evidence="1 2" key="2">
    <citation type="journal article" date="2016" name="PeerJ">
        <title>Analysis of five complete genome sequences for members of the class Peribacteria in the recently recognized Peregrinibacteria bacterial phylum.</title>
        <authorList>
            <person name="Anantharaman K."/>
            <person name="Brown C.T."/>
            <person name="Burstein D."/>
            <person name="Castelle C.J."/>
            <person name="Probst A.J."/>
            <person name="Thomas B.C."/>
            <person name="Williams K.H."/>
            <person name="Banfield J.F."/>
        </authorList>
    </citation>
    <scope>NUCLEOTIDE SEQUENCE [LARGE SCALE GENOMIC DNA]</scope>
    <source>
        <strain evidence="1">RIFOXYD1_FULL_PER-ii_59_16</strain>
    </source>
</reference>
<accession>A0A0S1SU64</accession>
<dbReference type="SUPFAM" id="SSF69754">
    <property type="entry name" value="Ribosome binding protein Y (YfiA homologue)"/>
    <property type="match status" value="1"/>
</dbReference>
<dbReference type="Proteomes" id="UP000069135">
    <property type="component" value="Chromosome"/>
</dbReference>
<accession>A0A0S1SSU7</accession>
<accession>A0A0S1SVN8</accession>
<keyword evidence="1" id="KW-0689">Ribosomal protein</keyword>
<dbReference type="Gene3D" id="3.30.160.100">
    <property type="entry name" value="Ribosome hibernation promotion factor-like"/>
    <property type="match status" value="1"/>
</dbReference>
<sequence length="112" mass="13250">MNIQHFEKNFSFTGRELPTVARKIGKIATYCKRVQDAASSIRVEVERQKTRKERDQIMVMITVELPEKVLRAESRKQDVIEALDRCIEKLEPQLKRYKELKISKTKMRKRAS</sequence>
<accession>A0A0S1SLR9</accession>
<dbReference type="AlphaFoldDB" id="A0A0S1SLR9"/>
<accession>A0A0S1SJU0</accession>
<evidence type="ECO:0000313" key="1">
    <source>
        <dbReference type="EMBL" id="ALM13467.1"/>
    </source>
</evidence>
<dbReference type="GO" id="GO:0005840">
    <property type="term" value="C:ribosome"/>
    <property type="evidence" value="ECO:0007669"/>
    <property type="project" value="UniProtKB-KW"/>
</dbReference>
<proteinExistence type="predicted"/>
<dbReference type="InterPro" id="IPR003489">
    <property type="entry name" value="RHF/RaiA"/>
</dbReference>
<protein>
    <submittedName>
        <fullName evidence="1">Sigma 54 modulation protein/ribosomal protein S30EA</fullName>
    </submittedName>
</protein>
<name>A0A0S1SLR9_9BACT</name>